<keyword evidence="2" id="KW-1185">Reference proteome</keyword>
<dbReference type="RefSeq" id="WP_255065199.1">
    <property type="nucleotide sequence ID" value="NZ_JANDBD010000022.1"/>
</dbReference>
<name>A0ABT1MCL0_9MYCO</name>
<proteinExistence type="predicted"/>
<dbReference type="EMBL" id="JANDBD010000022">
    <property type="protein sequence ID" value="MCP9276909.1"/>
    <property type="molecule type" value="Genomic_DNA"/>
</dbReference>
<evidence type="ECO:0000313" key="1">
    <source>
        <dbReference type="EMBL" id="MCP9276909.1"/>
    </source>
</evidence>
<organism evidence="1 2">
    <name type="scientific">Mycolicibacterium arenosum</name>
    <dbReference type="NCBI Taxonomy" id="2952157"/>
    <lineage>
        <taxon>Bacteria</taxon>
        <taxon>Bacillati</taxon>
        <taxon>Actinomycetota</taxon>
        <taxon>Actinomycetes</taxon>
        <taxon>Mycobacteriales</taxon>
        <taxon>Mycobacteriaceae</taxon>
        <taxon>Mycolicibacterium</taxon>
    </lineage>
</organism>
<dbReference type="Proteomes" id="UP001651690">
    <property type="component" value="Unassembled WGS sequence"/>
</dbReference>
<sequence>MGIGGLTQMETVGVLATQGASAGLAAEAVGHGAQAMAAGVVLPPGLDEISAYNVGRILAYAEQLGATLEGSAAIEAAYGVANGTSSVITSLTDALNAAGINGLI</sequence>
<evidence type="ECO:0008006" key="3">
    <source>
        <dbReference type="Google" id="ProtNLM"/>
    </source>
</evidence>
<accession>A0ABT1MCL0</accession>
<comment type="caution">
    <text evidence="1">The sequence shown here is derived from an EMBL/GenBank/DDBJ whole genome shotgun (WGS) entry which is preliminary data.</text>
</comment>
<reference evidence="1 2" key="1">
    <citation type="submission" date="2022-06" db="EMBL/GenBank/DDBJ databases">
        <title>Mycolicibacterium sp. CAU 1645 isolated from seawater.</title>
        <authorList>
            <person name="Kim W."/>
        </authorList>
    </citation>
    <scope>NUCLEOTIDE SEQUENCE [LARGE SCALE GENOMIC DNA]</scope>
    <source>
        <strain evidence="1 2">CAU 1645</strain>
    </source>
</reference>
<evidence type="ECO:0000313" key="2">
    <source>
        <dbReference type="Proteomes" id="UP001651690"/>
    </source>
</evidence>
<protein>
    <recommendedName>
        <fullName evidence="3">PE family protein</fullName>
    </recommendedName>
</protein>
<gene>
    <name evidence="1" type="ORF">NM203_32495</name>
</gene>